<dbReference type="RefSeq" id="WP_090764186.1">
    <property type="nucleotide sequence ID" value="NZ_FNFB01000007.1"/>
</dbReference>
<accession>A0A1G9BAQ6</accession>
<dbReference type="EMBL" id="FNFB01000007">
    <property type="protein sequence ID" value="SDK36601.1"/>
    <property type="molecule type" value="Genomic_DNA"/>
</dbReference>
<proteinExistence type="predicted"/>
<dbReference type="OrthoDB" id="4559359at2"/>
<feature type="transmembrane region" description="Helical" evidence="1">
    <location>
        <begin position="39"/>
        <end position="66"/>
    </location>
</feature>
<name>A0A1G9BAQ6_9ACTN</name>
<sequence>MAFEEKRAWVMIVVSFGAYAIYVAIVLGRTGDGPLADVAYAGTLLWTIGGAIVAAIVANIAMAIAGGHGADRTDERDREINHVSERIGQSILVIGALAALVMSIAELRHFWIANAVYLAFVLSSVLSSFAKIMAYRKGGFQTW</sequence>
<dbReference type="AlphaFoldDB" id="A0A1G9BAQ6"/>
<evidence type="ECO:0000313" key="3">
    <source>
        <dbReference type="Proteomes" id="UP000198683"/>
    </source>
</evidence>
<keyword evidence="3" id="KW-1185">Reference proteome</keyword>
<evidence type="ECO:0000256" key="1">
    <source>
        <dbReference type="SAM" id="Phobius"/>
    </source>
</evidence>
<dbReference type="Proteomes" id="UP000198683">
    <property type="component" value="Unassembled WGS sequence"/>
</dbReference>
<evidence type="ECO:0000313" key="2">
    <source>
        <dbReference type="EMBL" id="SDK36601.1"/>
    </source>
</evidence>
<keyword evidence="1" id="KW-1133">Transmembrane helix</keyword>
<feature type="transmembrane region" description="Helical" evidence="1">
    <location>
        <begin position="87"/>
        <end position="105"/>
    </location>
</feature>
<reference evidence="2 3" key="1">
    <citation type="submission" date="2016-10" db="EMBL/GenBank/DDBJ databases">
        <authorList>
            <person name="de Groot N.N."/>
        </authorList>
    </citation>
    <scope>NUCLEOTIDE SEQUENCE [LARGE SCALE GENOMIC DNA]</scope>
    <source>
        <strain evidence="2 3">CGMCC 4.5681</strain>
    </source>
</reference>
<dbReference type="STRING" id="683260.SAMN05421874_10791"/>
<feature type="transmembrane region" description="Helical" evidence="1">
    <location>
        <begin position="7"/>
        <end position="27"/>
    </location>
</feature>
<gene>
    <name evidence="2" type="ORF">SAMN05421874_10791</name>
</gene>
<feature type="transmembrane region" description="Helical" evidence="1">
    <location>
        <begin position="111"/>
        <end position="130"/>
    </location>
</feature>
<keyword evidence="1" id="KW-0812">Transmembrane</keyword>
<protein>
    <submittedName>
        <fullName evidence="2">Uncharacterized protein</fullName>
    </submittedName>
</protein>
<organism evidence="2 3">
    <name type="scientific">Nonomuraea maritima</name>
    <dbReference type="NCBI Taxonomy" id="683260"/>
    <lineage>
        <taxon>Bacteria</taxon>
        <taxon>Bacillati</taxon>
        <taxon>Actinomycetota</taxon>
        <taxon>Actinomycetes</taxon>
        <taxon>Streptosporangiales</taxon>
        <taxon>Streptosporangiaceae</taxon>
        <taxon>Nonomuraea</taxon>
    </lineage>
</organism>
<keyword evidence="1" id="KW-0472">Membrane</keyword>